<keyword evidence="11" id="KW-0115">cAMP biosynthesis</keyword>
<dbReference type="GO" id="GO:0035556">
    <property type="term" value="P:intracellular signal transduction"/>
    <property type="evidence" value="ECO:0007669"/>
    <property type="project" value="InterPro"/>
</dbReference>
<dbReference type="SUPFAM" id="SSF55073">
    <property type="entry name" value="Nucleotide cyclase"/>
    <property type="match status" value="2"/>
</dbReference>
<feature type="domain" description="Guanylate cyclase" evidence="17">
    <location>
        <begin position="845"/>
        <end position="1004"/>
    </location>
</feature>
<evidence type="ECO:0000259" key="17">
    <source>
        <dbReference type="PROSITE" id="PS50125"/>
    </source>
</evidence>
<proteinExistence type="inferred from homology"/>
<evidence type="ECO:0000256" key="4">
    <source>
        <dbReference type="ARBA" id="ARBA00012201"/>
    </source>
</evidence>
<dbReference type="GO" id="GO:0007193">
    <property type="term" value="P:adenylate cyclase-inhibiting G protein-coupled receptor signaling pathway"/>
    <property type="evidence" value="ECO:0007669"/>
    <property type="project" value="TreeGrafter"/>
</dbReference>
<keyword evidence="6" id="KW-0479">Metal-binding</keyword>
<gene>
    <name evidence="18" type="ORF">DSTB1V02_LOCUS10813</name>
</gene>
<evidence type="ECO:0000256" key="11">
    <source>
        <dbReference type="ARBA" id="ARBA00022998"/>
    </source>
</evidence>
<dbReference type="PANTHER" id="PTHR45627">
    <property type="entry name" value="ADENYLATE CYCLASE TYPE 1"/>
    <property type="match status" value="1"/>
</dbReference>
<dbReference type="PROSITE" id="PS50125">
    <property type="entry name" value="GUANYLATE_CYCLASE_2"/>
    <property type="match status" value="2"/>
</dbReference>
<sequence length="1146" mass="131301">MVIKDAGSAQENVKKSISDLELVIVPEDGEESQTSRTWRHSDEAIFAPYDERNWSLFQLRDIFHNKAGLETLYEKYQIRLQHSYFIVYLLTQAFLSALTITIECIGLPAKEVMENVITHGLVMTACLSLLVVIYDEKLFLGTLSSGSVNDDRDSSRSSWVPKASAALVFVPLLAMQIVMAVKHANGREFMTHWNWSFYIVLVCYIFFPLKTSVIVDVLMMVGANALGLYFCFMTEIVFRQSFLDKRASIEAKCKREYEEETEEHLFSSIIPKTMVKELRESLREAVQAKDKDKEKGRDVLPSIPRKPFANLFARFHQNVSILYADIVNFTPLTVSMNEEDLVRLLNDLFGKFDEAVKEHNCLRIKLLGDCYYCVSGIPESTEKHAWNCVNVGLKMIAIIREVREQWGVKNLDMRIGIHSGSVYSCILGISKWQFDIWSTDAKIANHMEQAGQPGCVHISKATHKALGKDHGFYFETGRKDSYLEEKGVTTFFIPLSQNKFIPREERTSIQSGTMNRLLSLPNSQWLKPEEIQPFFIAFRDLKLECNFIKQPDMLIKYPIMAASILIIILGIIELLSEAEIEDIITWVATILVMLTMTFWAWIGSIHAKWLKWKKAEEHEESPMWKKIKKVPQRLIVSAWIRILLFVVSALGAILAATISIIVRCERTSVEKCSSLRVRNRFCLHPSFLVNIPFTFHFRFQYLTQEFALVLSTIFVFYRIHFLLKLGAMVVTLSAYGILVQKFFSEVSPGWDMNPVPQGKSPLFPHIHYLLVILLILHVIDRQSEYLFKLDYKWKRSLQEEQEEANLTRKVNRSLIFNILPAHLADRYLNPRYGNELYHERYRSAAVMFATILDFSSEGDTDFPARQGEPWAEDVPQDDVKNALTLLNDIISEFDRLLFSYKRVQKIKLIGTTYMAAVGLEPGENGSWDDDDDVTDLAAAHNSSTMVAFAIGLIDLLTKCNRGSNQEFSLRIGIACGPLIAGVVGAEKPLYDIWGDTVNMASRLESTGKRWEVHISEEVNSFLRRLNVHSLYRGLTEIKGKTQLIPTYFVDIKRFRNKGQHVIGLTNPDVPDSFHHQGPKRNSESRTSDWGTIYKKSLDSRNLCLRGSRASMGEHLQWRIDSPLEDLYETLVLDYDILPHEPPSNSE</sequence>
<feature type="transmembrane region" description="Helical" evidence="16">
    <location>
        <begin position="85"/>
        <end position="109"/>
    </location>
</feature>
<evidence type="ECO:0000313" key="19">
    <source>
        <dbReference type="Proteomes" id="UP000677054"/>
    </source>
</evidence>
<evidence type="ECO:0000256" key="14">
    <source>
        <dbReference type="RuleBase" id="RU000405"/>
    </source>
</evidence>
<dbReference type="Pfam" id="PF00211">
    <property type="entry name" value="Guanylate_cyc"/>
    <property type="match status" value="2"/>
</dbReference>
<evidence type="ECO:0000256" key="16">
    <source>
        <dbReference type="SAM" id="Phobius"/>
    </source>
</evidence>
<dbReference type="GO" id="GO:0046872">
    <property type="term" value="F:metal ion binding"/>
    <property type="evidence" value="ECO:0007669"/>
    <property type="project" value="UniProtKB-KW"/>
</dbReference>
<dbReference type="InterPro" id="IPR029787">
    <property type="entry name" value="Nucleotide_cyclase"/>
</dbReference>
<evidence type="ECO:0000256" key="6">
    <source>
        <dbReference type="ARBA" id="ARBA00022723"/>
    </source>
</evidence>
<dbReference type="GO" id="GO:0006171">
    <property type="term" value="P:cAMP biosynthetic process"/>
    <property type="evidence" value="ECO:0007669"/>
    <property type="project" value="UniProtKB-KW"/>
</dbReference>
<evidence type="ECO:0000256" key="15">
    <source>
        <dbReference type="SAM" id="MobiDB-lite"/>
    </source>
</evidence>
<comment type="cofactor">
    <cofactor evidence="2">
        <name>Mg(2+)</name>
        <dbReference type="ChEBI" id="CHEBI:18420"/>
    </cofactor>
</comment>
<dbReference type="InterPro" id="IPR018297">
    <property type="entry name" value="A/G_cyclase_CS"/>
</dbReference>
<feature type="transmembrane region" description="Helical" evidence="16">
    <location>
        <begin position="584"/>
        <end position="604"/>
    </location>
</feature>
<dbReference type="GO" id="GO:0005524">
    <property type="term" value="F:ATP binding"/>
    <property type="evidence" value="ECO:0007669"/>
    <property type="project" value="UniProtKB-KW"/>
</dbReference>
<evidence type="ECO:0000256" key="13">
    <source>
        <dbReference type="ARBA" id="ARBA00023239"/>
    </source>
</evidence>
<dbReference type="GO" id="GO:0004016">
    <property type="term" value="F:adenylate cyclase activity"/>
    <property type="evidence" value="ECO:0007669"/>
    <property type="project" value="UniProtKB-EC"/>
</dbReference>
<dbReference type="GO" id="GO:0007189">
    <property type="term" value="P:adenylate cyclase-activating G protein-coupled receptor signaling pathway"/>
    <property type="evidence" value="ECO:0007669"/>
    <property type="project" value="TreeGrafter"/>
</dbReference>
<feature type="transmembrane region" description="Helical" evidence="16">
    <location>
        <begin position="217"/>
        <end position="238"/>
    </location>
</feature>
<dbReference type="SMART" id="SM00044">
    <property type="entry name" value="CYCc"/>
    <property type="match status" value="2"/>
</dbReference>
<name>A0A7R9ABD1_9CRUS</name>
<evidence type="ECO:0000256" key="12">
    <source>
        <dbReference type="ARBA" id="ARBA00023136"/>
    </source>
</evidence>
<keyword evidence="7" id="KW-0547">Nucleotide-binding</keyword>
<dbReference type="GO" id="GO:0005886">
    <property type="term" value="C:plasma membrane"/>
    <property type="evidence" value="ECO:0007669"/>
    <property type="project" value="TreeGrafter"/>
</dbReference>
<feature type="region of interest" description="Disordered" evidence="15">
    <location>
        <begin position="1065"/>
        <end position="1088"/>
    </location>
</feature>
<feature type="transmembrane region" description="Helical" evidence="16">
    <location>
        <begin position="762"/>
        <end position="779"/>
    </location>
</feature>
<dbReference type="FunFam" id="3.30.70.1230:FF:000024">
    <property type="entry name" value="ACXA, isoform A"/>
    <property type="match status" value="1"/>
</dbReference>
<evidence type="ECO:0000256" key="2">
    <source>
        <dbReference type="ARBA" id="ARBA00001946"/>
    </source>
</evidence>
<dbReference type="InterPro" id="IPR001054">
    <property type="entry name" value="A/G_cyclase"/>
</dbReference>
<feature type="domain" description="Guanylate cyclase" evidence="17">
    <location>
        <begin position="320"/>
        <end position="448"/>
    </location>
</feature>
<dbReference type="EMBL" id="LR902753">
    <property type="protein sequence ID" value="CAD7251046.1"/>
    <property type="molecule type" value="Genomic_DNA"/>
</dbReference>
<keyword evidence="5 16" id="KW-0812">Transmembrane</keyword>
<accession>A0A7R9ABD1</accession>
<keyword evidence="8" id="KW-0067">ATP-binding</keyword>
<dbReference type="PANTHER" id="PTHR45627:SF12">
    <property type="entry name" value="ADENYLATE CYCLASE TYPE 2"/>
    <property type="match status" value="1"/>
</dbReference>
<evidence type="ECO:0000256" key="7">
    <source>
        <dbReference type="ARBA" id="ARBA00022741"/>
    </source>
</evidence>
<dbReference type="Proteomes" id="UP000677054">
    <property type="component" value="Unassembled WGS sequence"/>
</dbReference>
<dbReference type="EC" id="4.6.1.1" evidence="4"/>
<dbReference type="CDD" id="cd07302">
    <property type="entry name" value="CHD"/>
    <property type="match status" value="2"/>
</dbReference>
<keyword evidence="12 16" id="KW-0472">Membrane</keyword>
<feature type="transmembrane region" description="Helical" evidence="16">
    <location>
        <begin position="163"/>
        <end position="181"/>
    </location>
</feature>
<comment type="similarity">
    <text evidence="14">Belongs to the adenylyl cyclase class-4/guanylyl cyclase family.</text>
</comment>
<evidence type="ECO:0000256" key="1">
    <source>
        <dbReference type="ARBA" id="ARBA00001593"/>
    </source>
</evidence>
<keyword evidence="9" id="KW-0460">Magnesium</keyword>
<keyword evidence="19" id="KW-1185">Reference proteome</keyword>
<keyword evidence="10 16" id="KW-1133">Transmembrane helix</keyword>
<dbReference type="OrthoDB" id="10006362at2759"/>
<dbReference type="AlphaFoldDB" id="A0A7R9ABD1"/>
<protein>
    <recommendedName>
        <fullName evidence="4">adenylate cyclase</fullName>
        <ecNumber evidence="4">4.6.1.1</ecNumber>
    </recommendedName>
</protein>
<feature type="transmembrane region" description="Helical" evidence="16">
    <location>
        <begin position="116"/>
        <end position="134"/>
    </location>
</feature>
<feature type="transmembrane region" description="Helical" evidence="16">
    <location>
        <begin position="554"/>
        <end position="572"/>
    </location>
</feature>
<feature type="transmembrane region" description="Helical" evidence="16">
    <location>
        <begin position="722"/>
        <end position="742"/>
    </location>
</feature>
<evidence type="ECO:0000256" key="5">
    <source>
        <dbReference type="ARBA" id="ARBA00022692"/>
    </source>
</evidence>
<organism evidence="18">
    <name type="scientific">Darwinula stevensoni</name>
    <dbReference type="NCBI Taxonomy" id="69355"/>
    <lineage>
        <taxon>Eukaryota</taxon>
        <taxon>Metazoa</taxon>
        <taxon>Ecdysozoa</taxon>
        <taxon>Arthropoda</taxon>
        <taxon>Crustacea</taxon>
        <taxon>Oligostraca</taxon>
        <taxon>Ostracoda</taxon>
        <taxon>Podocopa</taxon>
        <taxon>Podocopida</taxon>
        <taxon>Darwinulocopina</taxon>
        <taxon>Darwinuloidea</taxon>
        <taxon>Darwinulidae</taxon>
        <taxon>Darwinula</taxon>
    </lineage>
</organism>
<dbReference type="Gene3D" id="3.30.70.1230">
    <property type="entry name" value="Nucleotide cyclase"/>
    <property type="match status" value="2"/>
</dbReference>
<comment type="subcellular location">
    <subcellularLocation>
        <location evidence="3">Membrane</location>
        <topology evidence="3">Multi-pass membrane protein</topology>
    </subcellularLocation>
</comment>
<feature type="transmembrane region" description="Helical" evidence="16">
    <location>
        <begin position="634"/>
        <end position="661"/>
    </location>
</feature>
<keyword evidence="13 14" id="KW-0456">Lyase</keyword>
<evidence type="ECO:0000256" key="8">
    <source>
        <dbReference type="ARBA" id="ARBA00022840"/>
    </source>
</evidence>
<comment type="catalytic activity">
    <reaction evidence="1">
        <text>ATP = 3',5'-cyclic AMP + diphosphate</text>
        <dbReference type="Rhea" id="RHEA:15389"/>
        <dbReference type="ChEBI" id="CHEBI:30616"/>
        <dbReference type="ChEBI" id="CHEBI:33019"/>
        <dbReference type="ChEBI" id="CHEBI:58165"/>
        <dbReference type="EC" id="4.6.1.1"/>
    </reaction>
</comment>
<dbReference type="PROSITE" id="PS00452">
    <property type="entry name" value="GUANYLATE_CYCLASE_1"/>
    <property type="match status" value="1"/>
</dbReference>
<evidence type="ECO:0000256" key="3">
    <source>
        <dbReference type="ARBA" id="ARBA00004141"/>
    </source>
</evidence>
<feature type="transmembrane region" description="Helical" evidence="16">
    <location>
        <begin position="193"/>
        <end position="211"/>
    </location>
</feature>
<dbReference type="EMBL" id="CAJPEV010003236">
    <property type="protein sequence ID" value="CAG0899295.1"/>
    <property type="molecule type" value="Genomic_DNA"/>
</dbReference>
<reference evidence="18" key="1">
    <citation type="submission" date="2020-11" db="EMBL/GenBank/DDBJ databases">
        <authorList>
            <person name="Tran Van P."/>
        </authorList>
    </citation>
    <scope>NUCLEOTIDE SEQUENCE</scope>
</reference>
<evidence type="ECO:0000256" key="10">
    <source>
        <dbReference type="ARBA" id="ARBA00022989"/>
    </source>
</evidence>
<evidence type="ECO:0000313" key="18">
    <source>
        <dbReference type="EMBL" id="CAD7251046.1"/>
    </source>
</evidence>
<evidence type="ECO:0000256" key="9">
    <source>
        <dbReference type="ARBA" id="ARBA00022842"/>
    </source>
</evidence>